<sequence>MEKSKPFVSIIFGIFTILIIVLVLNFIWRFKELKAGRIWKPDFEFSNLGEQVMSGSNCERLSNLPDQNICFVSQANLEKNYKICEKIIVSDLDPTSSYNKGLCYGNVARTLNDVSICDNTSLSYKKICIENMGR</sequence>
<keyword evidence="1" id="KW-0812">Transmembrane</keyword>
<proteinExistence type="predicted"/>
<keyword evidence="1" id="KW-0472">Membrane</keyword>
<dbReference type="Proteomes" id="UP000034803">
    <property type="component" value="Unassembled WGS sequence"/>
</dbReference>
<accession>A0A0G0BM45</accession>
<evidence type="ECO:0000313" key="2">
    <source>
        <dbReference type="EMBL" id="KKP32087.1"/>
    </source>
</evidence>
<reference evidence="2 3" key="1">
    <citation type="journal article" date="2015" name="Nature">
        <title>rRNA introns, odd ribosomes, and small enigmatic genomes across a large radiation of phyla.</title>
        <authorList>
            <person name="Brown C.T."/>
            <person name="Hug L.A."/>
            <person name="Thomas B.C."/>
            <person name="Sharon I."/>
            <person name="Castelle C.J."/>
            <person name="Singh A."/>
            <person name="Wilkins M.J."/>
            <person name="Williams K.H."/>
            <person name="Banfield J.F."/>
        </authorList>
    </citation>
    <scope>NUCLEOTIDE SEQUENCE [LARGE SCALE GENOMIC DNA]</scope>
</reference>
<keyword evidence="1" id="KW-1133">Transmembrane helix</keyword>
<evidence type="ECO:0008006" key="4">
    <source>
        <dbReference type="Google" id="ProtNLM"/>
    </source>
</evidence>
<comment type="caution">
    <text evidence="2">The sequence shown here is derived from an EMBL/GenBank/DDBJ whole genome shotgun (WGS) entry which is preliminary data.</text>
</comment>
<evidence type="ECO:0000313" key="3">
    <source>
        <dbReference type="Proteomes" id="UP000034803"/>
    </source>
</evidence>
<gene>
    <name evidence="2" type="ORF">UR21_C0002G0006</name>
</gene>
<dbReference type="AlphaFoldDB" id="A0A0G0BM45"/>
<protein>
    <recommendedName>
        <fullName evidence="4">Transmembrane protein</fullName>
    </recommendedName>
</protein>
<dbReference type="EMBL" id="LBOI01000002">
    <property type="protein sequence ID" value="KKP32087.1"/>
    <property type="molecule type" value="Genomic_DNA"/>
</dbReference>
<feature type="transmembrane region" description="Helical" evidence="1">
    <location>
        <begin position="6"/>
        <end position="28"/>
    </location>
</feature>
<organism evidence="2 3">
    <name type="scientific">Candidatus Woesebacteria bacterium GW2011_GWC2_31_9</name>
    <dbReference type="NCBI Taxonomy" id="1618586"/>
    <lineage>
        <taxon>Bacteria</taxon>
        <taxon>Candidatus Woeseibacteriota</taxon>
    </lineage>
</organism>
<evidence type="ECO:0000256" key="1">
    <source>
        <dbReference type="SAM" id="Phobius"/>
    </source>
</evidence>
<name>A0A0G0BM45_9BACT</name>